<evidence type="ECO:0000313" key="2">
    <source>
        <dbReference type="Proteomes" id="UP000798046"/>
    </source>
</evidence>
<evidence type="ECO:0000313" key="1">
    <source>
        <dbReference type="EMBL" id="KAB0669061.1"/>
    </source>
</evidence>
<dbReference type="RefSeq" id="WP_151157692.1">
    <property type="nucleotide sequence ID" value="NZ_VZRA01000004.1"/>
</dbReference>
<dbReference type="PANTHER" id="PTHR43035">
    <property type="entry name" value="FATTY ACID REPRESSION MUTANT PROTEIN 2-RELATED"/>
    <property type="match status" value="1"/>
</dbReference>
<accession>A0ABQ6TMC4</accession>
<dbReference type="InterPro" id="IPR000415">
    <property type="entry name" value="Nitroreductase-like"/>
</dbReference>
<proteinExistence type="predicted"/>
<sequence>MLQFAVWAALEQEGFGASLQHDNPVSDEAVKEVWEIPGTWKLIAQMPFGKPVAQPAEKEFNP</sequence>
<dbReference type="PANTHER" id="PTHR43035:SF1">
    <property type="entry name" value="FATTY ACID REPRESSION MUTANT PROTEIN 2-RELATED"/>
    <property type="match status" value="1"/>
</dbReference>
<comment type="caution">
    <text evidence="1">The sequence shown here is derived from an EMBL/GenBank/DDBJ whole genome shotgun (WGS) entry which is preliminary data.</text>
</comment>
<dbReference type="InterPro" id="IPR033877">
    <property type="entry name" value="Frm2/Hbn1"/>
</dbReference>
<reference evidence="1 2" key="1">
    <citation type="journal article" date="2020" name="Microorganisms">
        <title>Description of Three Novel Members in the Family Geobacteraceae, Oryzomonas japonicum gen. nov., sp. nov., Oryzomonas sagensis sp. nov., and Oryzomonas ruber sp. nov.</title>
        <authorList>
            <person name="Xu Z."/>
            <person name="Masuda Y."/>
            <person name="Hayakawa C."/>
            <person name="Ushijima N."/>
            <person name="Kawano K."/>
            <person name="Shiratori Y."/>
            <person name="Senoo K."/>
            <person name="Itoh H."/>
        </authorList>
    </citation>
    <scope>NUCLEOTIDE SEQUENCE [LARGE SCALE GENOMIC DNA]</scope>
    <source>
        <strain evidence="1 2">Red100</strain>
    </source>
</reference>
<dbReference type="Gene3D" id="3.40.109.10">
    <property type="entry name" value="NADH Oxidase"/>
    <property type="match status" value="1"/>
</dbReference>
<dbReference type="EMBL" id="VZRA01000004">
    <property type="protein sequence ID" value="KAB0669061.1"/>
    <property type="molecule type" value="Genomic_DNA"/>
</dbReference>
<keyword evidence="2" id="KW-1185">Reference proteome</keyword>
<name>A0ABQ6TMC4_9BACT</name>
<gene>
    <name evidence="1" type="ORF">F6V30_14605</name>
</gene>
<dbReference type="SUPFAM" id="SSF55469">
    <property type="entry name" value="FMN-dependent nitroreductase-like"/>
    <property type="match status" value="1"/>
</dbReference>
<protein>
    <submittedName>
        <fullName evidence="1">Nitroreductase</fullName>
    </submittedName>
</protein>
<organism evidence="1 2">
    <name type="scientific">Oryzomonas sagensis</name>
    <dbReference type="NCBI Taxonomy" id="2603857"/>
    <lineage>
        <taxon>Bacteria</taxon>
        <taxon>Pseudomonadati</taxon>
        <taxon>Thermodesulfobacteriota</taxon>
        <taxon>Desulfuromonadia</taxon>
        <taxon>Geobacterales</taxon>
        <taxon>Geobacteraceae</taxon>
        <taxon>Oryzomonas</taxon>
    </lineage>
</organism>
<dbReference type="Proteomes" id="UP000798046">
    <property type="component" value="Unassembled WGS sequence"/>
</dbReference>